<dbReference type="PROSITE" id="PS51192">
    <property type="entry name" value="HELICASE_ATP_BIND_1"/>
    <property type="match status" value="1"/>
</dbReference>
<feature type="region of interest" description="Disordered" evidence="10">
    <location>
        <begin position="37"/>
        <end position="75"/>
    </location>
</feature>
<dbReference type="CDD" id="cd18033">
    <property type="entry name" value="DEXDc_FANCM"/>
    <property type="match status" value="1"/>
</dbReference>
<evidence type="ECO:0000256" key="1">
    <source>
        <dbReference type="ARBA" id="ARBA00004123"/>
    </source>
</evidence>
<name>E6ZSW1_SPORE</name>
<feature type="compositionally biased region" description="Basic and acidic residues" evidence="10">
    <location>
        <begin position="1350"/>
        <end position="1368"/>
    </location>
</feature>
<sequence length="1493" mass="163648">MAADEFDDIDEFDDFGLDDSALLQLDQIESKLVNNAGLAHNAPPQTIPQPPPRIQSLSSISKGGNGYGATNGASSSFNRAGPSAAAFTSARPMQRISSTGSNSSNQPASSGTARQMTLFGKPAAISQSRTTKVVSSSPGHIAISSQSASTSAAQPAASDNAKPSSTYRLPWQTKVGTKTWDKEAYLHRENAKNREKDEYGGAIDVDALNFDDDTPGKTSPKGKGKVKRDWDDDSKYANVLPPAPADARRSLPPPLPQKCKIDLEAAKTWIYPTNMEKRDYQYNIVQKALFNNVLAALPTGLGKTFIAAVVILNFFRWYPDGKILFLAPSRPLVDQQKTACHRICGLPWDCAIDLTGQKAGSIRGDYWLTKRIFYMTPQTLENDILNKRCDPRDVVCVVVDEAHKARGRYAYGNIIGLLMEVNPHFRVLALSATPGKDSDSVQEVVDQLHINQIEIRTEEAIDVQRYMFRKREEIVHVTLGKDLNMVKDNWAKLMQTQMDPLMKAGLIRNQDPVFLHPFAVNAIQKDRSRAHILRAKGYLQANIKELAHMALSMQYLMEQSLTMFYNRLKERSVGYNAKGTKCSTTKQQMHANTNTTFAEIIRELELLQDSKGRILHPKMLKLRNVLIEHFDSVQAGQVHNAEAYAESGHDVFGNTPKSGELANFASSSQADTRVMVFCSYRECCDEIVSYLNDSGFKATEFVGQSKSKSGKKGMSQKDQERVINDFKAGKYNVLVATSIGEEGLDIGSVDLTVCYEAVKDSIRMLQRIGRTGRKREGKIAVLVSEGREQHNWQHSKDNYKAVQKELDSRMHVELFDDVDRMVPDHILPQPVLKQVEQPEFEPSMVSEGKTTRAPRAAKAAKPKKDPKRNMPEGGNIIEGFRKASTLTKRMQRANSSDEDSDDDRPAVPPSNETHSQKVRRLLTIASDELEADFEKENLSFDLRPPRIRGTPAARRIASSPPSSPPLSPPPLFRKLTTSSSISSSLATAPGTSDGIETPPLPSTSSSSRPLAAGSTVTRGKKLGVGLRSSGRSTTSSGTLSLRKSTDAVDSSASGNTKSQPKNVHDTKSPRSRGIATAPATIDDDDDDEFGADLTFDVSMENALTRLEEEAKSKYRAAQMQTRKDEKLSSPPAQSKHEPPRLESMLLSPATPSPPPVERYKPHPIMMKLMEEEAKHAKTQEEQPEAARSVAKEVESPAKSSMGPPDSVPRRAGGTRSKRVILESPDAASSNGTASAMPMDMDAEHDAAASSPIKAPVKRGGRLQKASSSSKVARADADTSPTAGKSRTRSRAKVRIADDEDDEDDGELKGKKGKKAASGRGDNARSGGRGGAKKKRKITNSPTSRALFQYEAERSTDEEVHGERDEHDSGLGSSDEDDSDREAVGDFMPTQAPRGYHQQSIYMQSIMSQAAPPEFQRVRHAPFPGVGGKFGEPVTPNRARGEVRRPQMPSSESRGRARGLGSEDMYSEDSFVVNDEEEIVYDSGSDALPDSSQF</sequence>
<dbReference type="GO" id="GO:0045003">
    <property type="term" value="P:double-strand break repair via synthesis-dependent strand annealing"/>
    <property type="evidence" value="ECO:0007669"/>
    <property type="project" value="TreeGrafter"/>
</dbReference>
<gene>
    <name evidence="13" type="ORF">sr12208</name>
</gene>
<dbReference type="PROSITE" id="PS51194">
    <property type="entry name" value="HELICASE_CTER"/>
    <property type="match status" value="1"/>
</dbReference>
<keyword evidence="4" id="KW-0378">Hydrolase</keyword>
<dbReference type="GO" id="GO:0009378">
    <property type="term" value="F:four-way junction helicase activity"/>
    <property type="evidence" value="ECO:0007669"/>
    <property type="project" value="TreeGrafter"/>
</dbReference>
<comment type="subcellular location">
    <subcellularLocation>
        <location evidence="1 9">Nucleus</location>
    </subcellularLocation>
</comment>
<dbReference type="InterPro" id="IPR027417">
    <property type="entry name" value="P-loop_NTPase"/>
</dbReference>
<keyword evidence="14" id="KW-1185">Reference proteome</keyword>
<dbReference type="GO" id="GO:0000400">
    <property type="term" value="F:four-way junction DNA binding"/>
    <property type="evidence" value="ECO:0007669"/>
    <property type="project" value="TreeGrafter"/>
</dbReference>
<protein>
    <recommendedName>
        <fullName evidence="9">ATP-dependent DNA helicase</fullName>
        <ecNumber evidence="9">3.6.4.12</ecNumber>
    </recommendedName>
</protein>
<feature type="compositionally biased region" description="Pro residues" evidence="10">
    <location>
        <begin position="961"/>
        <end position="971"/>
    </location>
</feature>
<dbReference type="PANTHER" id="PTHR14025:SF20">
    <property type="entry name" value="FANCONI ANEMIA GROUP M PROTEIN"/>
    <property type="match status" value="1"/>
</dbReference>
<proteinExistence type="inferred from homology"/>
<feature type="region of interest" description="Disordered" evidence="10">
    <location>
        <begin position="1418"/>
        <end position="1473"/>
    </location>
</feature>
<feature type="region of interest" description="Disordered" evidence="10">
    <location>
        <begin position="145"/>
        <end position="167"/>
    </location>
</feature>
<dbReference type="EC" id="3.6.4.12" evidence="9"/>
<keyword evidence="6" id="KW-0067">ATP-binding</keyword>
<evidence type="ECO:0000259" key="11">
    <source>
        <dbReference type="PROSITE" id="PS51192"/>
    </source>
</evidence>
<dbReference type="PANTHER" id="PTHR14025">
    <property type="entry name" value="FANCONI ANEMIA GROUP M FANCM FAMILY MEMBER"/>
    <property type="match status" value="1"/>
</dbReference>
<evidence type="ECO:0000313" key="13">
    <source>
        <dbReference type="EMBL" id="CBQ70318.1"/>
    </source>
</evidence>
<evidence type="ECO:0000256" key="9">
    <source>
        <dbReference type="RuleBase" id="RU367027"/>
    </source>
</evidence>
<comment type="similarity">
    <text evidence="2 9">Belongs to the DEAD box helicase family. DEAH subfamily. FANCM sub-subfamily.</text>
</comment>
<dbReference type="InterPro" id="IPR044749">
    <property type="entry name" value="FANCM_DEXDc"/>
</dbReference>
<dbReference type="Proteomes" id="UP000008867">
    <property type="component" value="Chromosome 2"/>
</dbReference>
<dbReference type="HOGENOM" id="CLU_002513_4_0_1"/>
<evidence type="ECO:0000256" key="8">
    <source>
        <dbReference type="ARBA" id="ARBA00047995"/>
    </source>
</evidence>
<dbReference type="Pfam" id="PF00270">
    <property type="entry name" value="DEAD"/>
    <property type="match status" value="1"/>
</dbReference>
<dbReference type="Pfam" id="PF00271">
    <property type="entry name" value="Helicase_C"/>
    <property type="match status" value="1"/>
</dbReference>
<feature type="region of interest" description="Disordered" evidence="10">
    <location>
        <begin position="1109"/>
        <end position="1394"/>
    </location>
</feature>
<dbReference type="eggNOG" id="KOG0354">
    <property type="taxonomic scope" value="Eukaryota"/>
</dbReference>
<feature type="compositionally biased region" description="Low complexity" evidence="10">
    <location>
        <begin position="1025"/>
        <end position="1042"/>
    </location>
</feature>
<feature type="compositionally biased region" description="Acidic residues" evidence="10">
    <location>
        <begin position="1081"/>
        <end position="1090"/>
    </location>
</feature>
<dbReference type="SMART" id="SM00490">
    <property type="entry name" value="HELICc"/>
    <property type="match status" value="1"/>
</dbReference>
<evidence type="ECO:0000256" key="6">
    <source>
        <dbReference type="ARBA" id="ARBA00022840"/>
    </source>
</evidence>
<evidence type="ECO:0000313" key="14">
    <source>
        <dbReference type="Proteomes" id="UP000008867"/>
    </source>
</evidence>
<dbReference type="GO" id="GO:0016887">
    <property type="term" value="F:ATP hydrolysis activity"/>
    <property type="evidence" value="ECO:0007669"/>
    <property type="project" value="RHEA"/>
</dbReference>
<dbReference type="GO" id="GO:0036297">
    <property type="term" value="P:interstrand cross-link repair"/>
    <property type="evidence" value="ECO:0007669"/>
    <property type="project" value="UniProtKB-ARBA"/>
</dbReference>
<keyword evidence="7" id="KW-0539">Nucleus</keyword>
<evidence type="ECO:0000256" key="7">
    <source>
        <dbReference type="ARBA" id="ARBA00023242"/>
    </source>
</evidence>
<evidence type="ECO:0000256" key="4">
    <source>
        <dbReference type="ARBA" id="ARBA00022801"/>
    </source>
</evidence>
<dbReference type="OrthoDB" id="164902at2759"/>
<comment type="function">
    <text evidence="9">ATP-dependent DNA helicase involved in DNA damage repair by homologous recombination and in genome maintenance. Capable of unwinding D-loops. Plays a role in limiting crossover recombinants during mitotic DNA double-strand break (DSB) repair. Component of a FANCM-MHF complex which promotes gene conversion at blocked replication forks, probably by reversal of the stalled fork.</text>
</comment>
<dbReference type="InterPro" id="IPR001650">
    <property type="entry name" value="Helicase_C-like"/>
</dbReference>
<feature type="compositionally biased region" description="Basic and acidic residues" evidence="10">
    <location>
        <begin position="1168"/>
        <end position="1180"/>
    </location>
</feature>
<dbReference type="GO" id="GO:0043138">
    <property type="term" value="F:3'-5' DNA helicase activity"/>
    <property type="evidence" value="ECO:0007669"/>
    <property type="project" value="InterPro"/>
</dbReference>
<dbReference type="FunFam" id="3.40.50.300:FF:000861">
    <property type="entry name" value="Fanconi anemia, complementation group M"/>
    <property type="match status" value="1"/>
</dbReference>
<dbReference type="GO" id="GO:0005634">
    <property type="term" value="C:nucleus"/>
    <property type="evidence" value="ECO:0007669"/>
    <property type="project" value="UniProtKB-SubCell"/>
</dbReference>
<evidence type="ECO:0000256" key="2">
    <source>
        <dbReference type="ARBA" id="ARBA00009889"/>
    </source>
</evidence>
<dbReference type="SUPFAM" id="SSF52540">
    <property type="entry name" value="P-loop containing nucleoside triphosphate hydrolases"/>
    <property type="match status" value="1"/>
</dbReference>
<comment type="subunit">
    <text evidence="9">Interacts with the MHF histone-fold complex to form the FANCM-MHF complex.</text>
</comment>
<accession>E6ZSW1</accession>
<feature type="region of interest" description="Disordered" evidence="10">
    <location>
        <begin position="933"/>
        <end position="1093"/>
    </location>
</feature>
<evidence type="ECO:0000256" key="5">
    <source>
        <dbReference type="ARBA" id="ARBA00022806"/>
    </source>
</evidence>
<organism evidence="13 14">
    <name type="scientific">Sporisorium reilianum (strain SRZ2)</name>
    <name type="common">Maize head smut fungus</name>
    <dbReference type="NCBI Taxonomy" id="999809"/>
    <lineage>
        <taxon>Eukaryota</taxon>
        <taxon>Fungi</taxon>
        <taxon>Dikarya</taxon>
        <taxon>Basidiomycota</taxon>
        <taxon>Ustilaginomycotina</taxon>
        <taxon>Ustilaginomycetes</taxon>
        <taxon>Ustilaginales</taxon>
        <taxon>Ustilaginaceae</taxon>
        <taxon>Sporisorium</taxon>
    </lineage>
</organism>
<dbReference type="EMBL" id="FQ311441">
    <property type="protein sequence ID" value="CBQ70318.1"/>
    <property type="molecule type" value="Genomic_DNA"/>
</dbReference>
<evidence type="ECO:0000256" key="3">
    <source>
        <dbReference type="ARBA" id="ARBA00022741"/>
    </source>
</evidence>
<dbReference type="GO" id="GO:0005524">
    <property type="term" value="F:ATP binding"/>
    <property type="evidence" value="ECO:0007669"/>
    <property type="project" value="UniProtKB-UniRule"/>
</dbReference>
<feature type="compositionally biased region" description="Polar residues" evidence="10">
    <location>
        <begin position="884"/>
        <end position="894"/>
    </location>
</feature>
<feature type="domain" description="Helicase ATP-binding" evidence="11">
    <location>
        <begin position="284"/>
        <end position="452"/>
    </location>
</feature>
<dbReference type="VEuPathDB" id="FungiDB:sr12208"/>
<feature type="domain" description="Helicase C-terminal" evidence="12">
    <location>
        <begin position="660"/>
        <end position="826"/>
    </location>
</feature>
<feature type="compositionally biased region" description="Low complexity" evidence="10">
    <location>
        <begin position="145"/>
        <end position="158"/>
    </location>
</feature>
<dbReference type="CDD" id="cd12091">
    <property type="entry name" value="FANCM_ID"/>
    <property type="match status" value="1"/>
</dbReference>
<keyword evidence="5 13" id="KW-0347">Helicase</keyword>
<dbReference type="InterPro" id="IPR014001">
    <property type="entry name" value="Helicase_ATP-bd"/>
</dbReference>
<reference evidence="13 14" key="1">
    <citation type="journal article" date="2010" name="Science">
        <title>Pathogenicity determinants in smut fungi revealed by genome comparison.</title>
        <authorList>
            <person name="Schirawski J."/>
            <person name="Mannhaupt G."/>
            <person name="Muench K."/>
            <person name="Brefort T."/>
            <person name="Schipper K."/>
            <person name="Doehlemann G."/>
            <person name="Di Stasio M."/>
            <person name="Roessel N."/>
            <person name="Mendoza-Mendoza A."/>
            <person name="Pester D."/>
            <person name="Mueller O."/>
            <person name="Winterberg B."/>
            <person name="Meyer E."/>
            <person name="Ghareeb H."/>
            <person name="Wollenberg T."/>
            <person name="Muensterkoetter M."/>
            <person name="Wong P."/>
            <person name="Walter M."/>
            <person name="Stukenbrock E."/>
            <person name="Gueldener U."/>
            <person name="Kahmann R."/>
        </authorList>
    </citation>
    <scope>NUCLEOTIDE SEQUENCE [LARGE SCALE GENOMIC DNA]</scope>
    <source>
        <strain evidence="14">SRZ2</strain>
    </source>
</reference>
<dbReference type="SMART" id="SM00487">
    <property type="entry name" value="DEXDc"/>
    <property type="match status" value="1"/>
</dbReference>
<feature type="compositionally biased region" description="Polar residues" evidence="10">
    <location>
        <begin position="1047"/>
        <end position="1061"/>
    </location>
</feature>
<dbReference type="InterPro" id="IPR011545">
    <property type="entry name" value="DEAD/DEAH_box_helicase_dom"/>
</dbReference>
<feature type="region of interest" description="Disordered" evidence="10">
    <location>
        <begin position="838"/>
        <end position="918"/>
    </location>
</feature>
<dbReference type="InterPro" id="IPR039686">
    <property type="entry name" value="FANCM/Mph1-like_ID"/>
</dbReference>
<evidence type="ECO:0000259" key="12">
    <source>
        <dbReference type="PROSITE" id="PS51194"/>
    </source>
</evidence>
<feature type="region of interest" description="Disordered" evidence="10">
    <location>
        <begin position="206"/>
        <end position="254"/>
    </location>
</feature>
<comment type="catalytic activity">
    <reaction evidence="8 9">
        <text>ATP + H2O = ADP + phosphate + H(+)</text>
        <dbReference type="Rhea" id="RHEA:13065"/>
        <dbReference type="ChEBI" id="CHEBI:15377"/>
        <dbReference type="ChEBI" id="CHEBI:15378"/>
        <dbReference type="ChEBI" id="CHEBI:30616"/>
        <dbReference type="ChEBI" id="CHEBI:43474"/>
        <dbReference type="ChEBI" id="CHEBI:456216"/>
        <dbReference type="EC" id="3.6.4.12"/>
    </reaction>
</comment>
<evidence type="ECO:0000256" key="10">
    <source>
        <dbReference type="SAM" id="MobiDB-lite"/>
    </source>
</evidence>
<dbReference type="Gene3D" id="3.40.50.300">
    <property type="entry name" value="P-loop containing nucleotide triphosphate hydrolases"/>
    <property type="match status" value="2"/>
</dbReference>
<keyword evidence="3" id="KW-0547">Nucleotide-binding</keyword>